<dbReference type="GO" id="GO:0005886">
    <property type="term" value="C:plasma membrane"/>
    <property type="evidence" value="ECO:0007669"/>
    <property type="project" value="UniProtKB-SubCell"/>
</dbReference>
<comment type="subcellular location">
    <subcellularLocation>
        <location evidence="2">Cell membrane</location>
    </subcellularLocation>
    <subcellularLocation>
        <location evidence="3">Membrane raft</location>
        <topology evidence="3">Multi-pass membrane protein</topology>
    </subcellularLocation>
</comment>
<dbReference type="GO" id="GO:0022857">
    <property type="term" value="F:transmembrane transporter activity"/>
    <property type="evidence" value="ECO:0007669"/>
    <property type="project" value="InterPro"/>
</dbReference>
<feature type="transmembrane region" description="Helical" evidence="17">
    <location>
        <begin position="391"/>
        <end position="411"/>
    </location>
</feature>
<dbReference type="EMBL" id="FXAG01000012">
    <property type="protein sequence ID" value="SMF29580.1"/>
    <property type="molecule type" value="Genomic_DNA"/>
</dbReference>
<dbReference type="CDD" id="cd00082">
    <property type="entry name" value="HisKA"/>
    <property type="match status" value="1"/>
</dbReference>
<evidence type="ECO:0000256" key="7">
    <source>
        <dbReference type="ARBA" id="ARBA00022553"/>
    </source>
</evidence>
<dbReference type="FunFam" id="3.30.565.10:FF:000023">
    <property type="entry name" value="PAS domain-containing sensor histidine kinase"/>
    <property type="match status" value="1"/>
</dbReference>
<gene>
    <name evidence="19" type="ORF">SAMN02745746_02412</name>
</gene>
<evidence type="ECO:0000313" key="19">
    <source>
        <dbReference type="EMBL" id="SMF29580.1"/>
    </source>
</evidence>
<keyword evidence="9 17" id="KW-0812">Transmembrane</keyword>
<evidence type="ECO:0000256" key="15">
    <source>
        <dbReference type="ARBA" id="ARBA00023136"/>
    </source>
</evidence>
<evidence type="ECO:0000256" key="1">
    <source>
        <dbReference type="ARBA" id="ARBA00000085"/>
    </source>
</evidence>
<dbReference type="EC" id="2.7.13.3" evidence="5"/>
<feature type="transmembrane region" description="Helical" evidence="17">
    <location>
        <begin position="6"/>
        <end position="24"/>
    </location>
</feature>
<keyword evidence="10" id="KW-0547">Nucleotide-binding</keyword>
<feature type="transmembrane region" description="Helical" evidence="17">
    <location>
        <begin position="163"/>
        <end position="184"/>
    </location>
</feature>
<feature type="transmembrane region" description="Helical" evidence="17">
    <location>
        <begin position="36"/>
        <end position="56"/>
    </location>
</feature>
<dbReference type="InterPro" id="IPR036097">
    <property type="entry name" value="HisK_dim/P_sf"/>
</dbReference>
<dbReference type="GO" id="GO:0000155">
    <property type="term" value="F:phosphorelay sensor kinase activity"/>
    <property type="evidence" value="ECO:0007669"/>
    <property type="project" value="InterPro"/>
</dbReference>
<dbReference type="InterPro" id="IPR036890">
    <property type="entry name" value="HATPase_C_sf"/>
</dbReference>
<feature type="transmembrane region" description="Helical" evidence="17">
    <location>
        <begin position="68"/>
        <end position="88"/>
    </location>
</feature>
<dbReference type="PROSITE" id="PS50109">
    <property type="entry name" value="HIS_KIN"/>
    <property type="match status" value="1"/>
</dbReference>
<evidence type="ECO:0000256" key="4">
    <source>
        <dbReference type="ARBA" id="ARBA00006434"/>
    </source>
</evidence>
<evidence type="ECO:0000256" key="16">
    <source>
        <dbReference type="SAM" id="Coils"/>
    </source>
</evidence>
<dbReference type="CDD" id="cd10322">
    <property type="entry name" value="SLC5sbd"/>
    <property type="match status" value="1"/>
</dbReference>
<dbReference type="RefSeq" id="WP_085276652.1">
    <property type="nucleotide sequence ID" value="NZ_FXAG01000012.1"/>
</dbReference>
<comment type="catalytic activity">
    <reaction evidence="1">
        <text>ATP + protein L-histidine = ADP + protein N-phospho-L-histidine.</text>
        <dbReference type="EC" id="2.7.13.3"/>
    </reaction>
</comment>
<evidence type="ECO:0000256" key="14">
    <source>
        <dbReference type="ARBA" id="ARBA00023012"/>
    </source>
</evidence>
<dbReference type="AlphaFoldDB" id="A0A1Y6C241"/>
<keyword evidence="14" id="KW-0902">Two-component regulatory system</keyword>
<reference evidence="20" key="1">
    <citation type="submission" date="2017-04" db="EMBL/GenBank/DDBJ databases">
        <authorList>
            <person name="Varghese N."/>
            <person name="Submissions S."/>
        </authorList>
    </citation>
    <scope>NUCLEOTIDE SEQUENCE [LARGE SCALE GENOMIC DNA]</scope>
    <source>
        <strain evidence="20">DSM 22618</strain>
    </source>
</reference>
<dbReference type="InterPro" id="IPR001734">
    <property type="entry name" value="Na/solute_symporter"/>
</dbReference>
<feature type="transmembrane region" description="Helical" evidence="17">
    <location>
        <begin position="417"/>
        <end position="444"/>
    </location>
</feature>
<feature type="domain" description="Histidine kinase" evidence="18">
    <location>
        <begin position="690"/>
        <end position="907"/>
    </location>
</feature>
<dbReference type="InterPro" id="IPR004358">
    <property type="entry name" value="Sig_transdc_His_kin-like_C"/>
</dbReference>
<keyword evidence="12" id="KW-0067">ATP-binding</keyword>
<keyword evidence="16" id="KW-0175">Coiled coil</keyword>
<evidence type="ECO:0000256" key="3">
    <source>
        <dbReference type="ARBA" id="ARBA00004314"/>
    </source>
</evidence>
<evidence type="ECO:0000259" key="18">
    <source>
        <dbReference type="PROSITE" id="PS50109"/>
    </source>
</evidence>
<feature type="coiled-coil region" evidence="16">
    <location>
        <begin position="646"/>
        <end position="683"/>
    </location>
</feature>
<proteinExistence type="inferred from homology"/>
<dbReference type="Proteomes" id="UP000192920">
    <property type="component" value="Unassembled WGS sequence"/>
</dbReference>
<feature type="transmembrane region" description="Helical" evidence="17">
    <location>
        <begin position="337"/>
        <end position="370"/>
    </location>
</feature>
<name>A0A1Y6C241_9NEIS</name>
<dbReference type="PANTHER" id="PTHR43711:SF30">
    <property type="entry name" value="HISTIDINE KINASE"/>
    <property type="match status" value="1"/>
</dbReference>
<dbReference type="GO" id="GO:0005524">
    <property type="term" value="F:ATP binding"/>
    <property type="evidence" value="ECO:0007669"/>
    <property type="project" value="UniProtKB-KW"/>
</dbReference>
<evidence type="ECO:0000256" key="9">
    <source>
        <dbReference type="ARBA" id="ARBA00022692"/>
    </source>
</evidence>
<dbReference type="STRING" id="1123014.SAMN02745746_02412"/>
<evidence type="ECO:0000256" key="6">
    <source>
        <dbReference type="ARBA" id="ARBA00022475"/>
    </source>
</evidence>
<keyword evidence="15 17" id="KW-0472">Membrane</keyword>
<sequence>MTLAPLLAVVALLYLGLLFAVAWWADRRADQQRSVIANPTVYALSMAVYCTTWTFYGSVGRAAGSGVGFLPIYLGPTLVMALGWFLLLKMIRSAKANRITSIADFIASRYGKSQLLGGLATVIAVVGVVPYISLQLKAVSGSLGILLQQPAALLPRHDAAQPFFADSTFYIALILAAFTVLFGTRHLDATERHEGMVAAVALESVVKLVAFSAAGLFVTYGLYDGFGDIFQRAQAVERLRVLAGSLAAGQGYATWFSLTLLAALAMLFLPRQFQVAVVENVNESHLKRAIWLFPLYLLLINVFVLPITLGGLLRFSGQGVDADTFVLTLPVAAHQDALALLVFIGGLSAATGMVIVETIALSTMVCNDLVMPLLLRWTGLAQGGARDLSGLLLAIRRGAILAILLLGYLYFRLAGEAYALVGIGLISFAAVAQFAPAMIGGLYWRGGTRDGALAGLSAGFLVWGYTLLLPSFAKSGWLPASFLTDGPFALGLLRPQQLFGLTGLDEISHSLFWSLCANLGAYVVVSLRRPPTAVEAGQARLFVDALKLSRPVGVALWRGRADSGELQTLVGRFLGPERARAAFAGYARRHGVADPATLEADADLVHFAESQLAGAIGSASARAVVASVAQEEPLSPAEVMEILDEASQLRRYSRELERKSQQLEAATHQLTAANARLQELDRLKDDFMSSVTHELRTPLTSIRALSEILRDDPDIPPPERQRFHTIIVGETERLTRLVNQTLDLAKIESGNAEWHTTEIDLKQLVAQSAEATGQLFRDKEVALSLELPERVPPLLADRDRLIQVMLNLLSNAAKFVGRGGKVTVRLAETPEGLRVDVADNGKGIAPEEQQLIFERFRQGGGMTDKPAGTGLGLPISRHIIEHFGGRLWVESVPGAGATFSFVLPRAAVGQ</sequence>
<keyword evidence="20" id="KW-1185">Reference proteome</keyword>
<evidence type="ECO:0000313" key="20">
    <source>
        <dbReference type="Proteomes" id="UP000192920"/>
    </source>
</evidence>
<dbReference type="SUPFAM" id="SSF47384">
    <property type="entry name" value="Homodimeric domain of signal transducing histidine kinase"/>
    <property type="match status" value="1"/>
</dbReference>
<keyword evidence="13 17" id="KW-1133">Transmembrane helix</keyword>
<dbReference type="SUPFAM" id="SSF55874">
    <property type="entry name" value="ATPase domain of HSP90 chaperone/DNA topoisomerase II/histidine kinase"/>
    <property type="match status" value="1"/>
</dbReference>
<dbReference type="PROSITE" id="PS50283">
    <property type="entry name" value="NA_SOLUT_SYMP_3"/>
    <property type="match status" value="1"/>
</dbReference>
<evidence type="ECO:0000256" key="2">
    <source>
        <dbReference type="ARBA" id="ARBA00004236"/>
    </source>
</evidence>
<feature type="transmembrane region" description="Helical" evidence="17">
    <location>
        <begin position="451"/>
        <end position="473"/>
    </location>
</feature>
<feature type="transmembrane region" description="Helical" evidence="17">
    <location>
        <begin position="115"/>
        <end position="134"/>
    </location>
</feature>
<evidence type="ECO:0000256" key="13">
    <source>
        <dbReference type="ARBA" id="ARBA00022989"/>
    </source>
</evidence>
<keyword evidence="8" id="KW-0808">Transferase</keyword>
<dbReference type="GO" id="GO:0045121">
    <property type="term" value="C:membrane raft"/>
    <property type="evidence" value="ECO:0007669"/>
    <property type="project" value="UniProtKB-SubCell"/>
</dbReference>
<accession>A0A1Y6C241</accession>
<feature type="transmembrane region" description="Helical" evidence="17">
    <location>
        <begin position="290"/>
        <end position="317"/>
    </location>
</feature>
<dbReference type="Gene3D" id="1.20.1730.10">
    <property type="entry name" value="Sodium/glucose cotransporter"/>
    <property type="match status" value="1"/>
</dbReference>
<evidence type="ECO:0000256" key="11">
    <source>
        <dbReference type="ARBA" id="ARBA00022777"/>
    </source>
</evidence>
<dbReference type="InterPro" id="IPR003661">
    <property type="entry name" value="HisK_dim/P_dom"/>
</dbReference>
<evidence type="ECO:0000256" key="8">
    <source>
        <dbReference type="ARBA" id="ARBA00022679"/>
    </source>
</evidence>
<dbReference type="InterPro" id="IPR005467">
    <property type="entry name" value="His_kinase_dom"/>
</dbReference>
<dbReference type="Pfam" id="PF02518">
    <property type="entry name" value="HATPase_c"/>
    <property type="match status" value="1"/>
</dbReference>
<dbReference type="InterPro" id="IPR003594">
    <property type="entry name" value="HATPase_dom"/>
</dbReference>
<keyword evidence="6" id="KW-1003">Cell membrane</keyword>
<keyword evidence="11" id="KW-0418">Kinase</keyword>
<dbReference type="SMART" id="SM00388">
    <property type="entry name" value="HisKA"/>
    <property type="match status" value="1"/>
</dbReference>
<dbReference type="Gene3D" id="3.30.565.10">
    <property type="entry name" value="Histidine kinase-like ATPase, C-terminal domain"/>
    <property type="match status" value="1"/>
</dbReference>
<comment type="similarity">
    <text evidence="4">Belongs to the sodium:solute symporter (SSF) (TC 2.A.21) family.</text>
</comment>
<evidence type="ECO:0000256" key="12">
    <source>
        <dbReference type="ARBA" id="ARBA00022840"/>
    </source>
</evidence>
<feature type="transmembrane region" description="Helical" evidence="17">
    <location>
        <begin position="196"/>
        <end position="223"/>
    </location>
</feature>
<dbReference type="InterPro" id="IPR050736">
    <property type="entry name" value="Sensor_HK_Regulatory"/>
</dbReference>
<dbReference type="Pfam" id="PF00512">
    <property type="entry name" value="HisKA"/>
    <property type="match status" value="1"/>
</dbReference>
<evidence type="ECO:0000256" key="17">
    <source>
        <dbReference type="SAM" id="Phobius"/>
    </source>
</evidence>
<dbReference type="InterPro" id="IPR038377">
    <property type="entry name" value="Na/Glc_symporter_sf"/>
</dbReference>
<dbReference type="PANTHER" id="PTHR43711">
    <property type="entry name" value="TWO-COMPONENT HISTIDINE KINASE"/>
    <property type="match status" value="1"/>
</dbReference>
<protein>
    <recommendedName>
        <fullName evidence="5">histidine kinase</fullName>
        <ecNumber evidence="5">2.7.13.3</ecNumber>
    </recommendedName>
</protein>
<feature type="transmembrane region" description="Helical" evidence="17">
    <location>
        <begin position="252"/>
        <end position="269"/>
    </location>
</feature>
<organism evidence="19 20">
    <name type="scientific">Pseudogulbenkiania subflava DSM 22618</name>
    <dbReference type="NCBI Taxonomy" id="1123014"/>
    <lineage>
        <taxon>Bacteria</taxon>
        <taxon>Pseudomonadati</taxon>
        <taxon>Pseudomonadota</taxon>
        <taxon>Betaproteobacteria</taxon>
        <taxon>Neisseriales</taxon>
        <taxon>Chromobacteriaceae</taxon>
        <taxon>Pseudogulbenkiania</taxon>
    </lineage>
</organism>
<evidence type="ECO:0000256" key="10">
    <source>
        <dbReference type="ARBA" id="ARBA00022741"/>
    </source>
</evidence>
<dbReference type="SMART" id="SM00387">
    <property type="entry name" value="HATPase_c"/>
    <property type="match status" value="1"/>
</dbReference>
<evidence type="ECO:0000256" key="5">
    <source>
        <dbReference type="ARBA" id="ARBA00012438"/>
    </source>
</evidence>
<dbReference type="FunFam" id="1.10.287.130:FF:000001">
    <property type="entry name" value="Two-component sensor histidine kinase"/>
    <property type="match status" value="1"/>
</dbReference>
<dbReference type="PRINTS" id="PR00344">
    <property type="entry name" value="BCTRLSENSOR"/>
</dbReference>
<dbReference type="Gene3D" id="1.10.287.130">
    <property type="match status" value="1"/>
</dbReference>
<keyword evidence="7" id="KW-0597">Phosphoprotein</keyword>